<evidence type="ECO:0000256" key="1">
    <source>
        <dbReference type="SAM" id="MobiDB-lite"/>
    </source>
</evidence>
<evidence type="ECO:0000313" key="2">
    <source>
        <dbReference type="EMBL" id="AMG72655.1"/>
    </source>
</evidence>
<dbReference type="KEGG" id="sgi:SGRAN_0258"/>
<feature type="compositionally biased region" description="Basic and acidic residues" evidence="1">
    <location>
        <begin position="122"/>
        <end position="136"/>
    </location>
</feature>
<organism evidence="2 3">
    <name type="scientific">Sphingopyxis granuli</name>
    <dbReference type="NCBI Taxonomy" id="267128"/>
    <lineage>
        <taxon>Bacteria</taxon>
        <taxon>Pseudomonadati</taxon>
        <taxon>Pseudomonadota</taxon>
        <taxon>Alphaproteobacteria</taxon>
        <taxon>Sphingomonadales</taxon>
        <taxon>Sphingomonadaceae</taxon>
        <taxon>Sphingopyxis</taxon>
    </lineage>
</organism>
<proteinExistence type="predicted"/>
<dbReference type="EMBL" id="CP012199">
    <property type="protein sequence ID" value="AMG72655.1"/>
    <property type="molecule type" value="Genomic_DNA"/>
</dbReference>
<sequence length="136" mass="15570">MISATVSIHGGFPRLEPRKPRDAGIPTVPSQEEIALYERLLSRYLRFYDALRKRERRPKSAAQRQFQDVAWGKETPVTDHEKAYVYHLTRAGILRAPKPPVAPDQDPIEAYPTGMKPVPNEIGRKWDERWIDPPGG</sequence>
<gene>
    <name evidence="2" type="ORF">SGRAN_0258</name>
</gene>
<protein>
    <submittedName>
        <fullName evidence="2">Uncharacterized protein</fullName>
    </submittedName>
</protein>
<feature type="region of interest" description="Disordered" evidence="1">
    <location>
        <begin position="1"/>
        <end position="26"/>
    </location>
</feature>
<dbReference type="AlphaFoldDB" id="A0AA86L2C8"/>
<name>A0AA86L2C8_9SPHN</name>
<reference evidence="2 3" key="1">
    <citation type="journal article" date="2016" name="BMC Genomics">
        <title>Genomic analysis of the nitrate-respiring Sphingopyxis granuli (formerly Sphingomonas macrogoltabida) strain TFA.</title>
        <authorList>
            <person name="Garcia-Romero I."/>
            <person name="Perez-Pulido A.J."/>
            <person name="Gonzalez-Flores Y.E."/>
            <person name="Reyes-Ramirez F."/>
            <person name="Santero E."/>
            <person name="Floriano B."/>
        </authorList>
    </citation>
    <scope>NUCLEOTIDE SEQUENCE [LARGE SCALE GENOMIC DNA]</scope>
    <source>
        <strain evidence="2 3">TFA</strain>
    </source>
</reference>
<dbReference type="Proteomes" id="UP000058599">
    <property type="component" value="Chromosome"/>
</dbReference>
<evidence type="ECO:0000313" key="3">
    <source>
        <dbReference type="Proteomes" id="UP000058599"/>
    </source>
</evidence>
<dbReference type="RefSeq" id="WP_237233677.1">
    <property type="nucleotide sequence ID" value="NZ_CP012199.1"/>
</dbReference>
<keyword evidence="3" id="KW-1185">Reference proteome</keyword>
<accession>A0AA86L2C8</accession>
<feature type="region of interest" description="Disordered" evidence="1">
    <location>
        <begin position="96"/>
        <end position="136"/>
    </location>
</feature>